<gene>
    <name evidence="12" type="ordered locus">Galf_1063</name>
</gene>
<keyword evidence="9 10" id="KW-0472">Membrane</keyword>
<dbReference type="HOGENOM" id="CLU_099018_0_0_4"/>
<evidence type="ECO:0000256" key="8">
    <source>
        <dbReference type="ARBA" id="ARBA00022989"/>
    </source>
</evidence>
<dbReference type="InterPro" id="IPR005503">
    <property type="entry name" value="FliL"/>
</dbReference>
<keyword evidence="6 10" id="KW-0812">Transmembrane</keyword>
<dbReference type="STRING" id="395494.Galf_1063"/>
<comment type="similarity">
    <text evidence="3 10">Belongs to the FliL family.</text>
</comment>
<comment type="subcellular location">
    <subcellularLocation>
        <location evidence="10">Cell inner membrane</location>
    </subcellularLocation>
    <subcellularLocation>
        <location evidence="2">Cell membrane</location>
        <topology evidence="2">Single-pass membrane protein</topology>
    </subcellularLocation>
</comment>
<dbReference type="Proteomes" id="UP000001235">
    <property type="component" value="Chromosome"/>
</dbReference>
<dbReference type="PANTHER" id="PTHR35091:SF2">
    <property type="entry name" value="FLAGELLAR PROTEIN FLIL"/>
    <property type="match status" value="1"/>
</dbReference>
<keyword evidence="13" id="KW-1185">Reference proteome</keyword>
<evidence type="ECO:0000313" key="13">
    <source>
        <dbReference type="Proteomes" id="UP000001235"/>
    </source>
</evidence>
<dbReference type="GO" id="GO:0005886">
    <property type="term" value="C:plasma membrane"/>
    <property type="evidence" value="ECO:0007669"/>
    <property type="project" value="UniProtKB-SubCell"/>
</dbReference>
<dbReference type="AlphaFoldDB" id="D9SEZ6"/>
<dbReference type="Pfam" id="PF03748">
    <property type="entry name" value="FliL"/>
    <property type="match status" value="1"/>
</dbReference>
<feature type="compositionally biased region" description="Basic and acidic residues" evidence="11">
    <location>
        <begin position="177"/>
        <end position="189"/>
    </location>
</feature>
<feature type="region of interest" description="Disordered" evidence="11">
    <location>
        <begin position="52"/>
        <end position="73"/>
    </location>
</feature>
<evidence type="ECO:0000256" key="1">
    <source>
        <dbReference type="ARBA" id="ARBA00002254"/>
    </source>
</evidence>
<dbReference type="GO" id="GO:0006935">
    <property type="term" value="P:chemotaxis"/>
    <property type="evidence" value="ECO:0007669"/>
    <property type="project" value="UniProtKB-KW"/>
</dbReference>
<keyword evidence="4" id="KW-1003">Cell membrane</keyword>
<evidence type="ECO:0000256" key="10">
    <source>
        <dbReference type="RuleBase" id="RU364125"/>
    </source>
</evidence>
<evidence type="ECO:0000256" key="2">
    <source>
        <dbReference type="ARBA" id="ARBA00004162"/>
    </source>
</evidence>
<accession>D9SEZ6</accession>
<keyword evidence="12" id="KW-0966">Cell projection</keyword>
<feature type="region of interest" description="Disordered" evidence="11">
    <location>
        <begin position="168"/>
        <end position="189"/>
    </location>
</feature>
<proteinExistence type="inferred from homology"/>
<protein>
    <recommendedName>
        <fullName evidence="10">Flagellar protein FliL</fullName>
    </recommendedName>
</protein>
<reference evidence="12 13" key="1">
    <citation type="submission" date="2010-08" db="EMBL/GenBank/DDBJ databases">
        <title>Complete sequence of Gallionella capsiferriformans ES-2.</title>
        <authorList>
            <consortium name="US DOE Joint Genome Institute"/>
            <person name="Lucas S."/>
            <person name="Copeland A."/>
            <person name="Lapidus A."/>
            <person name="Cheng J.-F."/>
            <person name="Bruce D."/>
            <person name="Goodwin L."/>
            <person name="Pitluck S."/>
            <person name="Chertkov O."/>
            <person name="Davenport K.W."/>
            <person name="Detter J.C."/>
            <person name="Han C."/>
            <person name="Tapia R."/>
            <person name="Land M."/>
            <person name="Hauser L."/>
            <person name="Chang Y.-J."/>
            <person name="Jeffries C."/>
            <person name="Kyrpides N."/>
            <person name="Ivanova N."/>
            <person name="Mikhailova N."/>
            <person name="Shelobolina E.S."/>
            <person name="Picardal F."/>
            <person name="Roden E."/>
            <person name="Emerson D."/>
            <person name="Woyke T."/>
        </authorList>
    </citation>
    <scope>NUCLEOTIDE SEQUENCE [LARGE SCALE GENOMIC DNA]</scope>
    <source>
        <strain evidence="12 13">ES-2</strain>
    </source>
</reference>
<keyword evidence="10" id="KW-0997">Cell inner membrane</keyword>
<evidence type="ECO:0000256" key="4">
    <source>
        <dbReference type="ARBA" id="ARBA00022475"/>
    </source>
</evidence>
<evidence type="ECO:0000256" key="9">
    <source>
        <dbReference type="ARBA" id="ARBA00023136"/>
    </source>
</evidence>
<evidence type="ECO:0000256" key="5">
    <source>
        <dbReference type="ARBA" id="ARBA00022500"/>
    </source>
</evidence>
<dbReference type="PANTHER" id="PTHR35091">
    <property type="entry name" value="FLAGELLAR PROTEIN FLIL"/>
    <property type="match status" value="1"/>
</dbReference>
<sequence>MSKPAKPAAPAAGDQPPKSKKMLVIIIAVVVLLAAAGAGYYFLVMKPHSEKHAKPAVTEEAADEGDEEDEAKPKVPPKFVEIGTFTANLMHEDADRYLQVAITIKLNKPELEEKVKESNPEIQHRINMLLQSKRPSELATPEGKEILASDIKANVEYVLGLRKTPPALHQAQPAAEGETHHAAAEEKPSKKGVAEVLFTSFIIQ</sequence>
<evidence type="ECO:0000256" key="6">
    <source>
        <dbReference type="ARBA" id="ARBA00022692"/>
    </source>
</evidence>
<dbReference type="GO" id="GO:0009425">
    <property type="term" value="C:bacterial-type flagellum basal body"/>
    <property type="evidence" value="ECO:0007669"/>
    <property type="project" value="InterPro"/>
</dbReference>
<dbReference type="OrthoDB" id="5297029at2"/>
<keyword evidence="7 10" id="KW-0283">Flagellar rotation</keyword>
<keyword evidence="12" id="KW-0969">Cilium</keyword>
<evidence type="ECO:0000313" key="12">
    <source>
        <dbReference type="EMBL" id="ADL55093.1"/>
    </source>
</evidence>
<comment type="function">
    <text evidence="1 10">Controls the rotational direction of flagella during chemotaxis.</text>
</comment>
<dbReference type="EMBL" id="CP002159">
    <property type="protein sequence ID" value="ADL55093.1"/>
    <property type="molecule type" value="Genomic_DNA"/>
</dbReference>
<evidence type="ECO:0000256" key="11">
    <source>
        <dbReference type="SAM" id="MobiDB-lite"/>
    </source>
</evidence>
<dbReference type="eggNOG" id="COG1580">
    <property type="taxonomic scope" value="Bacteria"/>
</dbReference>
<dbReference type="RefSeq" id="WP_013293033.1">
    <property type="nucleotide sequence ID" value="NC_014394.1"/>
</dbReference>
<name>D9SEZ6_GALCS</name>
<keyword evidence="12" id="KW-0282">Flagellum</keyword>
<evidence type="ECO:0000256" key="3">
    <source>
        <dbReference type="ARBA" id="ARBA00008281"/>
    </source>
</evidence>
<evidence type="ECO:0000256" key="7">
    <source>
        <dbReference type="ARBA" id="ARBA00022779"/>
    </source>
</evidence>
<keyword evidence="8 10" id="KW-1133">Transmembrane helix</keyword>
<keyword evidence="5 10" id="KW-0145">Chemotaxis</keyword>
<feature type="transmembrane region" description="Helical" evidence="10">
    <location>
        <begin position="22"/>
        <end position="44"/>
    </location>
</feature>
<dbReference type="KEGG" id="gca:Galf_1063"/>
<organism evidence="12 13">
    <name type="scientific">Gallionella capsiferriformans (strain ES-2)</name>
    <name type="common">Gallionella ferruginea capsiferriformans (strain ES-2)</name>
    <dbReference type="NCBI Taxonomy" id="395494"/>
    <lineage>
        <taxon>Bacteria</taxon>
        <taxon>Pseudomonadati</taxon>
        <taxon>Pseudomonadota</taxon>
        <taxon>Betaproteobacteria</taxon>
        <taxon>Nitrosomonadales</taxon>
        <taxon>Gallionellaceae</taxon>
        <taxon>Gallionella</taxon>
    </lineage>
</organism>
<feature type="compositionally biased region" description="Acidic residues" evidence="11">
    <location>
        <begin position="60"/>
        <end position="70"/>
    </location>
</feature>
<dbReference type="GO" id="GO:0071978">
    <property type="term" value="P:bacterial-type flagellum-dependent swarming motility"/>
    <property type="evidence" value="ECO:0007669"/>
    <property type="project" value="TreeGrafter"/>
</dbReference>